<feature type="domain" description="Peptidase M16 C-terminal" evidence="3">
    <location>
        <begin position="197"/>
        <end position="373"/>
    </location>
</feature>
<sequence>MKLTLKSVKQLSLLCTGAVLSMQVQAADFRLPAYETAKLSNGLTVYMMERHDVPLVAVRAVVRAGAVADGQQAGIANLTGDALLLGSRQFSKKEIDQRFDFRGARLTAATSADATVLQADFATDDVPALLPVMADVLMAPAWDKEEFTKLRTRTQTELRQMKESPRNVAQAYYRAMLFGNGAYANPVSGSVQSVAKLEPQDIAGFYKTWYRPDNAALVLVGDFKPAAMRKELEKLFGGWKASGTLPAAAPVGQIQPDQARVWLVNKADAVETTFLFGGKGIARNDPDYIPLQVINTILGGRFTSWLNDELRVNSGLTYGANSSFSTMAKGGTFAVSSFTATAKTEAALALAVKTYQRLWDKGIDAASLESAKAYVKGQFPPRFETNRQLAELLGDMYVSGVGRDQIDHFMRDVDSLTPEKAKQLVDKHFPRDKLQMLLIGKAEQIRAVAANYGSVTELDISADGFAPVKP</sequence>
<feature type="domain" description="Peptidase M16 N-terminal" evidence="2">
    <location>
        <begin position="51"/>
        <end position="188"/>
    </location>
</feature>
<dbReference type="Gene3D" id="3.30.830.10">
    <property type="entry name" value="Metalloenzyme, LuxS/M16 peptidase-like"/>
    <property type="match status" value="2"/>
</dbReference>
<name>A0ABQ2XWX7_9BURK</name>
<dbReference type="Proteomes" id="UP000653343">
    <property type="component" value="Unassembled WGS sequence"/>
</dbReference>
<evidence type="ECO:0000313" key="4">
    <source>
        <dbReference type="EMBL" id="GGX38777.1"/>
    </source>
</evidence>
<dbReference type="InterPro" id="IPR011765">
    <property type="entry name" value="Pept_M16_N"/>
</dbReference>
<evidence type="ECO:0000256" key="1">
    <source>
        <dbReference type="SAM" id="SignalP"/>
    </source>
</evidence>
<dbReference type="EMBL" id="BMYU01000003">
    <property type="protein sequence ID" value="GGX38777.1"/>
    <property type="molecule type" value="Genomic_DNA"/>
</dbReference>
<protein>
    <submittedName>
        <fullName evidence="4">Peptidase M16</fullName>
    </submittedName>
</protein>
<dbReference type="InterPro" id="IPR011249">
    <property type="entry name" value="Metalloenz_LuxS/M16"/>
</dbReference>
<evidence type="ECO:0000259" key="2">
    <source>
        <dbReference type="Pfam" id="PF00675"/>
    </source>
</evidence>
<evidence type="ECO:0000313" key="5">
    <source>
        <dbReference type="Proteomes" id="UP000653343"/>
    </source>
</evidence>
<dbReference type="PANTHER" id="PTHR11851:SF224">
    <property type="entry name" value="PROCESSING PROTEASE"/>
    <property type="match status" value="1"/>
</dbReference>
<dbReference type="SUPFAM" id="SSF63411">
    <property type="entry name" value="LuxS/MPP-like metallohydrolase"/>
    <property type="match status" value="2"/>
</dbReference>
<keyword evidence="1" id="KW-0732">Signal</keyword>
<dbReference type="Pfam" id="PF05193">
    <property type="entry name" value="Peptidase_M16_C"/>
    <property type="match status" value="1"/>
</dbReference>
<accession>A0ABQ2XWX7</accession>
<organism evidence="4 5">
    <name type="scientific">Undibacterium squillarum</name>
    <dbReference type="NCBI Taxonomy" id="1131567"/>
    <lineage>
        <taxon>Bacteria</taxon>
        <taxon>Pseudomonadati</taxon>
        <taxon>Pseudomonadota</taxon>
        <taxon>Betaproteobacteria</taxon>
        <taxon>Burkholderiales</taxon>
        <taxon>Oxalobacteraceae</taxon>
        <taxon>Undibacterium</taxon>
    </lineage>
</organism>
<dbReference type="InterPro" id="IPR050361">
    <property type="entry name" value="MPP/UQCRC_Complex"/>
</dbReference>
<feature type="signal peptide" evidence="1">
    <location>
        <begin position="1"/>
        <end position="26"/>
    </location>
</feature>
<comment type="caution">
    <text evidence="4">The sequence shown here is derived from an EMBL/GenBank/DDBJ whole genome shotgun (WGS) entry which is preliminary data.</text>
</comment>
<dbReference type="Pfam" id="PF00675">
    <property type="entry name" value="Peptidase_M16"/>
    <property type="match status" value="1"/>
</dbReference>
<dbReference type="RefSeq" id="WP_189356579.1">
    <property type="nucleotide sequence ID" value="NZ_BMYU01000003.1"/>
</dbReference>
<keyword evidence="5" id="KW-1185">Reference proteome</keyword>
<reference evidence="5" key="1">
    <citation type="journal article" date="2019" name="Int. J. Syst. Evol. Microbiol.">
        <title>The Global Catalogue of Microorganisms (GCM) 10K type strain sequencing project: providing services to taxonomists for standard genome sequencing and annotation.</title>
        <authorList>
            <consortium name="The Broad Institute Genomics Platform"/>
            <consortium name="The Broad Institute Genome Sequencing Center for Infectious Disease"/>
            <person name="Wu L."/>
            <person name="Ma J."/>
        </authorList>
    </citation>
    <scope>NUCLEOTIDE SEQUENCE [LARGE SCALE GENOMIC DNA]</scope>
    <source>
        <strain evidence="5">KCTC 23917</strain>
    </source>
</reference>
<evidence type="ECO:0000259" key="3">
    <source>
        <dbReference type="Pfam" id="PF05193"/>
    </source>
</evidence>
<dbReference type="InterPro" id="IPR007863">
    <property type="entry name" value="Peptidase_M16_C"/>
</dbReference>
<feature type="chain" id="PRO_5046849574" evidence="1">
    <location>
        <begin position="27"/>
        <end position="470"/>
    </location>
</feature>
<dbReference type="PANTHER" id="PTHR11851">
    <property type="entry name" value="METALLOPROTEASE"/>
    <property type="match status" value="1"/>
</dbReference>
<gene>
    <name evidence="4" type="ORF">GCM10010946_16350</name>
</gene>
<proteinExistence type="predicted"/>